<reference evidence="1 2" key="1">
    <citation type="submission" date="2015-03" db="EMBL/GenBank/DDBJ databases">
        <title>Nucleotide sequence and genome organization of Tetterwort vein chlorosis virus, a new member of the genus Crinivirus.</title>
        <authorList>
            <person name="Zhao F."/>
            <person name="Yoo R.H."/>
            <person name="Lim S."/>
            <person name="Igori D."/>
            <person name="Lee S.H."/>
            <person name="Moon J.S."/>
        </authorList>
    </citation>
    <scope>NUCLEOTIDE SEQUENCE [LARGE SCALE GENOMIC DNA]</scope>
    <source>
        <strain evidence="1">Yesan</strain>
    </source>
</reference>
<sequence length="517" mass="59701">MVSIMNNPQLLSAFQLLFKISNVEEKLRGLNDYMLQNVSKENNNVFTAISGRNPMKFDSTFTKRSGDVYFDKDDGKSIVKLILIYFYNVEPSLLTKTGYKPESFFISDDWRASLLQWKKYIDKSMNDFLSDNKDIGCTYTEDNISKHYPNQSKSRLITLYRVCNSQNRLIPLQEFLEGKVKGFEINPKADVEAIGEGFSNNNLFRECVECFKDYMLLSSSQSGRAKVLVVKKFFDTYIDSLVGNQLMETVRDNPLVLAKFVKDFDEFTAEGHGFSNNFKAIEKLDKNFQKFCKDVFKLSTSLDRDTLFVKLPKDSVVDILGQPIILSNFIRRSSIPKPISNSSSLPHDIDICVSEGIVDFLKQFGIEDKVLILDTMLFVFAAMTTNKKIWNTPNKVSFSVDGKKISFLTTDFTGFIINLVRRFDPNYDTNNIIRQWANLRGNRALALFRMTGFKPQLFSTVPGILPWMRFDFFKLLSQQDLTDEEVQSLHTLRLMTEWKSNNSTFNEKNLLRWISRN</sequence>
<dbReference type="EMBL" id="KR002687">
    <property type="protein sequence ID" value="ALE18221.1"/>
    <property type="molecule type" value="Genomic_RNA"/>
</dbReference>
<dbReference type="OrthoDB" id="3246at10239"/>
<dbReference type="InterPro" id="IPR004909">
    <property type="entry name" value="Vir_Hsp90"/>
</dbReference>
<accession>A0A0M4LY14</accession>
<dbReference type="KEGG" id="vg:37619176"/>
<protein>
    <submittedName>
        <fullName evidence="1">59.7-kDa protein</fullName>
    </submittedName>
</protein>
<proteinExistence type="predicted"/>
<dbReference type="Proteomes" id="UP000234780">
    <property type="component" value="Genome"/>
</dbReference>
<organism evidence="1 2">
    <name type="scientific">Tetterwort vein chlorosis virus</name>
    <dbReference type="NCBI Taxonomy" id="1712389"/>
    <lineage>
        <taxon>Viruses</taxon>
        <taxon>Riboviria</taxon>
        <taxon>Orthornavirae</taxon>
        <taxon>Kitrinoviricota</taxon>
        <taxon>Alsuviricetes</taxon>
        <taxon>Martellivirales</taxon>
        <taxon>Closteroviridae</taxon>
        <taxon>Crinivirus</taxon>
        <taxon>Crinivirus chelidonii</taxon>
    </lineage>
</organism>
<evidence type="ECO:0000313" key="1">
    <source>
        <dbReference type="EMBL" id="ALE18221.1"/>
    </source>
</evidence>
<evidence type="ECO:0000313" key="2">
    <source>
        <dbReference type="Proteomes" id="UP000234780"/>
    </source>
</evidence>
<dbReference type="RefSeq" id="YP_009507968.1">
    <property type="nucleotide sequence ID" value="NC_038789.1"/>
</dbReference>
<name>A0A0M4LY14_9CLOS</name>
<keyword evidence="2" id="KW-1185">Reference proteome</keyword>
<dbReference type="Pfam" id="PF03225">
    <property type="entry name" value="Viral_Hsp90"/>
    <property type="match status" value="1"/>
</dbReference>
<dbReference type="GeneID" id="37619176"/>